<feature type="transmembrane region" description="Helical" evidence="8">
    <location>
        <begin position="584"/>
        <end position="605"/>
    </location>
</feature>
<feature type="transmembrane region" description="Helical" evidence="8">
    <location>
        <begin position="269"/>
        <end position="289"/>
    </location>
</feature>
<dbReference type="InterPro" id="IPR046806">
    <property type="entry name" value="MrpA_C/MbhE"/>
</dbReference>
<keyword evidence="6 8" id="KW-0472">Membrane</keyword>
<dbReference type="Pfam" id="PF00361">
    <property type="entry name" value="Proton_antipo_M"/>
    <property type="match status" value="1"/>
</dbReference>
<dbReference type="NCBIfam" id="NF009284">
    <property type="entry name" value="PRK12644.1"/>
    <property type="match status" value="1"/>
</dbReference>
<feature type="transmembrane region" description="Helical" evidence="8">
    <location>
        <begin position="903"/>
        <end position="927"/>
    </location>
</feature>
<feature type="transmembrane region" description="Helical" evidence="8">
    <location>
        <begin position="860"/>
        <end position="883"/>
    </location>
</feature>
<evidence type="ECO:0000256" key="8">
    <source>
        <dbReference type="SAM" id="Phobius"/>
    </source>
</evidence>
<feature type="transmembrane region" description="Helical" evidence="8">
    <location>
        <begin position="730"/>
        <end position="748"/>
    </location>
</feature>
<dbReference type="RefSeq" id="WP_221335707.1">
    <property type="nucleotide sequence ID" value="NZ_BAABIX010000051.1"/>
</dbReference>
<dbReference type="Pfam" id="PF20501">
    <property type="entry name" value="MbhE"/>
    <property type="match status" value="1"/>
</dbReference>
<dbReference type="AlphaFoldDB" id="A0A840P2T8"/>
<evidence type="ECO:0000259" key="9">
    <source>
        <dbReference type="Pfam" id="PF00361"/>
    </source>
</evidence>
<dbReference type="PANTHER" id="PTHR43373:SF1">
    <property type="entry name" value="NA(+)_H(+) ANTIPORTER SUBUNIT A"/>
    <property type="match status" value="1"/>
</dbReference>
<dbReference type="InterPro" id="IPR025383">
    <property type="entry name" value="MrpA_C/MbhD"/>
</dbReference>
<evidence type="ECO:0000256" key="7">
    <source>
        <dbReference type="RuleBase" id="RU000320"/>
    </source>
</evidence>
<feature type="transmembrane region" description="Helical" evidence="8">
    <location>
        <begin position="486"/>
        <end position="510"/>
    </location>
</feature>
<evidence type="ECO:0000259" key="10">
    <source>
        <dbReference type="Pfam" id="PF04039"/>
    </source>
</evidence>
<keyword evidence="5 8" id="KW-1133">Transmembrane helix</keyword>
<keyword evidence="3" id="KW-1003">Cell membrane</keyword>
<feature type="domain" description="MrpA C-terminal/MbhD" evidence="11">
    <location>
        <begin position="594"/>
        <end position="658"/>
    </location>
</feature>
<feature type="transmembrane region" description="Helical" evidence="8">
    <location>
        <begin position="828"/>
        <end position="848"/>
    </location>
</feature>
<name>A0A840P2T8_9ACTN</name>
<feature type="transmembrane region" description="Helical" evidence="8">
    <location>
        <begin position="207"/>
        <end position="229"/>
    </location>
</feature>
<gene>
    <name evidence="13" type="ORF">HNP84_000043</name>
</gene>
<evidence type="ECO:0000256" key="1">
    <source>
        <dbReference type="ARBA" id="ARBA00004651"/>
    </source>
</evidence>
<dbReference type="EMBL" id="JACHGN010000001">
    <property type="protein sequence ID" value="MBB5130355.1"/>
    <property type="molecule type" value="Genomic_DNA"/>
</dbReference>
<feature type="transmembrane region" description="Helical" evidence="8">
    <location>
        <begin position="161"/>
        <end position="187"/>
    </location>
</feature>
<dbReference type="Proteomes" id="UP000578449">
    <property type="component" value="Unassembled WGS sequence"/>
</dbReference>
<feature type="transmembrane region" description="Helical" evidence="8">
    <location>
        <begin position="76"/>
        <end position="96"/>
    </location>
</feature>
<dbReference type="InterPro" id="IPR001750">
    <property type="entry name" value="ND/Mrp_TM"/>
</dbReference>
<feature type="transmembrane region" description="Helical" evidence="8">
    <location>
        <begin position="674"/>
        <end position="694"/>
    </location>
</feature>
<dbReference type="InterPro" id="IPR007182">
    <property type="entry name" value="MnhB"/>
</dbReference>
<dbReference type="PANTHER" id="PTHR43373">
    <property type="entry name" value="NA(+)/H(+) ANTIPORTER SUBUNIT"/>
    <property type="match status" value="1"/>
</dbReference>
<accession>A0A840P2T8</accession>
<feature type="domain" description="Na+/H+ antiporter MnhB subunit-related protein" evidence="10">
    <location>
        <begin position="802"/>
        <end position="924"/>
    </location>
</feature>
<feature type="transmembrane region" description="Helical" evidence="8">
    <location>
        <begin position="366"/>
        <end position="389"/>
    </location>
</feature>
<comment type="caution">
    <text evidence="13">The sequence shown here is derived from an EMBL/GenBank/DDBJ whole genome shotgun (WGS) entry which is preliminary data.</text>
</comment>
<keyword evidence="2" id="KW-0813">Transport</keyword>
<dbReference type="PRINTS" id="PR01434">
    <property type="entry name" value="NADHDHGNASE5"/>
</dbReference>
<evidence type="ECO:0000313" key="14">
    <source>
        <dbReference type="Proteomes" id="UP000578449"/>
    </source>
</evidence>
<evidence type="ECO:0000256" key="5">
    <source>
        <dbReference type="ARBA" id="ARBA00022989"/>
    </source>
</evidence>
<feature type="domain" description="MrpA C-terminal/MbhE" evidence="12">
    <location>
        <begin position="670"/>
        <end position="754"/>
    </location>
</feature>
<evidence type="ECO:0000313" key="13">
    <source>
        <dbReference type="EMBL" id="MBB5130355.1"/>
    </source>
</evidence>
<dbReference type="Pfam" id="PF04039">
    <property type="entry name" value="MnhB"/>
    <property type="match status" value="1"/>
</dbReference>
<protein>
    <submittedName>
        <fullName evidence="13">Multicomponent Na+:H+ antiporter subunit A</fullName>
    </submittedName>
</protein>
<evidence type="ECO:0000259" key="11">
    <source>
        <dbReference type="Pfam" id="PF13244"/>
    </source>
</evidence>
<feature type="transmembrane region" description="Helical" evidence="8">
    <location>
        <begin position="444"/>
        <end position="466"/>
    </location>
</feature>
<feature type="domain" description="NADH:quinone oxidoreductase/Mrp antiporter transmembrane" evidence="9">
    <location>
        <begin position="128"/>
        <end position="397"/>
    </location>
</feature>
<dbReference type="InterPro" id="IPR050616">
    <property type="entry name" value="CPA3_Na-H_Antiporter_A"/>
</dbReference>
<evidence type="ECO:0000259" key="12">
    <source>
        <dbReference type="Pfam" id="PF20501"/>
    </source>
</evidence>
<feature type="transmembrane region" description="Helical" evidence="8">
    <location>
        <begin position="554"/>
        <end position="572"/>
    </location>
</feature>
<dbReference type="GO" id="GO:0005886">
    <property type="term" value="C:plasma membrane"/>
    <property type="evidence" value="ECO:0007669"/>
    <property type="project" value="UniProtKB-SubCell"/>
</dbReference>
<evidence type="ECO:0000256" key="3">
    <source>
        <dbReference type="ARBA" id="ARBA00022475"/>
    </source>
</evidence>
<evidence type="ECO:0000256" key="6">
    <source>
        <dbReference type="ARBA" id="ARBA00023136"/>
    </source>
</evidence>
<organism evidence="13 14">
    <name type="scientific">Thermocatellispora tengchongensis</name>
    <dbReference type="NCBI Taxonomy" id="1073253"/>
    <lineage>
        <taxon>Bacteria</taxon>
        <taxon>Bacillati</taxon>
        <taxon>Actinomycetota</taxon>
        <taxon>Actinomycetes</taxon>
        <taxon>Streptosporangiales</taxon>
        <taxon>Streptosporangiaceae</taxon>
        <taxon>Thermocatellispora</taxon>
    </lineage>
</organism>
<comment type="subcellular location">
    <subcellularLocation>
        <location evidence="1">Cell membrane</location>
        <topology evidence="1">Multi-pass membrane protein</topology>
    </subcellularLocation>
    <subcellularLocation>
        <location evidence="7">Membrane</location>
        <topology evidence="7">Multi-pass membrane protein</topology>
    </subcellularLocation>
</comment>
<feature type="transmembrane region" description="Helical" evidence="8">
    <location>
        <begin position="132"/>
        <end position="149"/>
    </location>
</feature>
<keyword evidence="14" id="KW-1185">Reference proteome</keyword>
<feature type="transmembrane region" description="Helical" evidence="8">
    <location>
        <begin position="636"/>
        <end position="654"/>
    </location>
</feature>
<feature type="transmembrane region" description="Helical" evidence="8">
    <location>
        <begin position="296"/>
        <end position="315"/>
    </location>
</feature>
<keyword evidence="4 7" id="KW-0812">Transmembrane</keyword>
<sequence>MGVLLAVLAHAVAAVAGPWVVRRCGVRGFWWLALVPAAVTVWAAVAAPGVIEGRPVVWAAGWIPEYGVSLALRMDVLGLLMVFVVAGVGALVLGYCARYFAGTPHRGLGGFAGVFVAFAGAMLGLVLADDLILLYVFWELTTVFSYLLIGFHAEERNSRRAAITAIIVTTSGGLAMLGGFVLLGAAAGTYRISAILAAPPAGGTVPVALALVLVGALSKSALVPFHFWLPGAMAAPTPVSAYLHAAAMVKAGVYLIARLSPAFADVAPWRPVVVAAGIATMVVGAWRALRRNDLKLMLAFGTVSQLGFLCVLLGYGTRAAALAGLAMTMAHAAFKAALFMVVGVIDHATGTRDLRRLSGLRRAMPATCAVAALAAASMAGLPPLIGFVGKEAAFLALTGDPVALGGVLAGSALTVAYSARFLWGAFGAKEGHAPTEVAHPPGAAFLAPAGLLAAAGLALGAGAPALNAFTAAYVGRYPPGPHDEPLALWHGLTVPLAESALVIAAGALLFRRWRSVPAFRFPLDAEHGYRVIMRGVDRAADQATRFTQRGSLPVYLRSILLALLLLPGGALVSGGPWPHDVRPWQVPAEPAVVALVCAAALAAVLQPRRLGAVVCAGVAGTGTATLYVLYGAPDLGLTQFLTETVTLVAFVLVLRRLPARFGERQVAGIRVVNALFAVAAGLVVAGVALAAVSVRTAVPESALYPQAAERAGGTNIVNIALVDLRAWDTMGESAVLLVAAVGVVGLIYGRRRPTLPRVGDATGPVWAIPGAPRIEEPEAVRDAATWLRGAETLSPERRSILFEVAARLLFHPMLVLSAYLLFSGHGSPGGGFAAGLVTGLALTMRYLAGGRYELAEALPLGPGVCQGIGLAVVAGIGLAGLAISGEVLRQAVLDARLPLLGEVHFTTSTIFDAGVYLVVVGVVLDILRAMGAELDRRVEREHEEVATA</sequence>
<proteinExistence type="predicted"/>
<evidence type="ECO:0000256" key="2">
    <source>
        <dbReference type="ARBA" id="ARBA00022448"/>
    </source>
</evidence>
<feature type="transmembrane region" description="Helical" evidence="8">
    <location>
        <begin position="612"/>
        <end position="630"/>
    </location>
</feature>
<feature type="transmembrane region" description="Helical" evidence="8">
    <location>
        <begin position="804"/>
        <end position="822"/>
    </location>
</feature>
<evidence type="ECO:0000256" key="4">
    <source>
        <dbReference type="ARBA" id="ARBA00022692"/>
    </source>
</evidence>
<dbReference type="Pfam" id="PF13244">
    <property type="entry name" value="MbhD"/>
    <property type="match status" value="1"/>
</dbReference>
<feature type="transmembrane region" description="Helical" evidence="8">
    <location>
        <begin position="321"/>
        <end position="345"/>
    </location>
</feature>
<feature type="transmembrane region" description="Helical" evidence="8">
    <location>
        <begin position="108"/>
        <end position="126"/>
    </location>
</feature>
<feature type="transmembrane region" description="Helical" evidence="8">
    <location>
        <begin position="401"/>
        <end position="423"/>
    </location>
</feature>
<reference evidence="13 14" key="1">
    <citation type="submission" date="2020-08" db="EMBL/GenBank/DDBJ databases">
        <title>Genomic Encyclopedia of Type Strains, Phase IV (KMG-IV): sequencing the most valuable type-strain genomes for metagenomic binning, comparative biology and taxonomic classification.</title>
        <authorList>
            <person name="Goeker M."/>
        </authorList>
    </citation>
    <scope>NUCLEOTIDE SEQUENCE [LARGE SCALE GENOMIC DNA]</scope>
    <source>
        <strain evidence="13 14">DSM 45615</strain>
    </source>
</reference>